<dbReference type="Gramene" id="GBG80130">
    <property type="protein sequence ID" value="GBG80130"/>
    <property type="gene ID" value="CBR_g30497"/>
</dbReference>
<evidence type="ECO:0000256" key="2">
    <source>
        <dbReference type="SAM" id="MobiDB-lite"/>
    </source>
</evidence>
<reference evidence="4 5" key="1">
    <citation type="journal article" date="2018" name="Cell">
        <title>The Chara Genome: Secondary Complexity and Implications for Plant Terrestrialization.</title>
        <authorList>
            <person name="Nishiyama T."/>
            <person name="Sakayama H."/>
            <person name="Vries J.D."/>
            <person name="Buschmann H."/>
            <person name="Saint-Marcoux D."/>
            <person name="Ullrich K.K."/>
            <person name="Haas F.B."/>
            <person name="Vanderstraeten L."/>
            <person name="Becker D."/>
            <person name="Lang D."/>
            <person name="Vosolsobe S."/>
            <person name="Rombauts S."/>
            <person name="Wilhelmsson P.K.I."/>
            <person name="Janitza P."/>
            <person name="Kern R."/>
            <person name="Heyl A."/>
            <person name="Rumpler F."/>
            <person name="Villalobos L.I.A.C."/>
            <person name="Clay J.M."/>
            <person name="Skokan R."/>
            <person name="Toyoda A."/>
            <person name="Suzuki Y."/>
            <person name="Kagoshima H."/>
            <person name="Schijlen E."/>
            <person name="Tajeshwar N."/>
            <person name="Catarino B."/>
            <person name="Hetherington A.J."/>
            <person name="Saltykova A."/>
            <person name="Bonnot C."/>
            <person name="Breuninger H."/>
            <person name="Symeonidi A."/>
            <person name="Radhakrishnan G.V."/>
            <person name="Van Nieuwerburgh F."/>
            <person name="Deforce D."/>
            <person name="Chang C."/>
            <person name="Karol K.G."/>
            <person name="Hedrich R."/>
            <person name="Ulvskov P."/>
            <person name="Glockner G."/>
            <person name="Delwiche C.F."/>
            <person name="Petrasek J."/>
            <person name="Van de Peer Y."/>
            <person name="Friml J."/>
            <person name="Beilby M."/>
            <person name="Dolan L."/>
            <person name="Kohara Y."/>
            <person name="Sugano S."/>
            <person name="Fujiyama A."/>
            <person name="Delaux P.-M."/>
            <person name="Quint M."/>
            <person name="TheiBen G."/>
            <person name="Hagemann M."/>
            <person name="Harholt J."/>
            <person name="Dunand C."/>
            <person name="Zachgo S."/>
            <person name="Langdale J."/>
            <person name="Maumus F."/>
            <person name="Straeten D.V.D."/>
            <person name="Gould S.B."/>
            <person name="Rensing S.A."/>
        </authorList>
    </citation>
    <scope>NUCLEOTIDE SEQUENCE [LARGE SCALE GENOMIC DNA]</scope>
    <source>
        <strain evidence="4 5">S276</strain>
    </source>
</reference>
<dbReference type="Pfam" id="PF00078">
    <property type="entry name" value="RVT_1"/>
    <property type="match status" value="1"/>
</dbReference>
<name>A0A388LCV3_CHABU</name>
<evidence type="ECO:0000259" key="3">
    <source>
        <dbReference type="Pfam" id="PF00078"/>
    </source>
</evidence>
<dbReference type="Proteomes" id="UP000265515">
    <property type="component" value="Unassembled WGS sequence"/>
</dbReference>
<evidence type="ECO:0000313" key="4">
    <source>
        <dbReference type="EMBL" id="GBG80130.1"/>
    </source>
</evidence>
<dbReference type="InterPro" id="IPR043128">
    <property type="entry name" value="Rev_trsase/Diguanyl_cyclase"/>
</dbReference>
<feature type="region of interest" description="Disordered" evidence="2">
    <location>
        <begin position="1"/>
        <end position="27"/>
    </location>
</feature>
<dbReference type="PANTHER" id="PTHR33064:SF37">
    <property type="entry name" value="RIBONUCLEASE H"/>
    <property type="match status" value="1"/>
</dbReference>
<dbReference type="EMBL" id="BFEA01000338">
    <property type="protein sequence ID" value="GBG80130.1"/>
    <property type="molecule type" value="Genomic_DNA"/>
</dbReference>
<dbReference type="InterPro" id="IPR000477">
    <property type="entry name" value="RT_dom"/>
</dbReference>
<dbReference type="FunFam" id="3.30.70.270:FF:000003">
    <property type="entry name" value="Transposon Ty3-G Gag-Pol polyprotein"/>
    <property type="match status" value="1"/>
</dbReference>
<dbReference type="SUPFAM" id="SSF56672">
    <property type="entry name" value="DNA/RNA polymerases"/>
    <property type="match status" value="1"/>
</dbReference>
<organism evidence="4 5">
    <name type="scientific">Chara braunii</name>
    <name type="common">Braun's stonewort</name>
    <dbReference type="NCBI Taxonomy" id="69332"/>
    <lineage>
        <taxon>Eukaryota</taxon>
        <taxon>Viridiplantae</taxon>
        <taxon>Streptophyta</taxon>
        <taxon>Charophyceae</taxon>
        <taxon>Charales</taxon>
        <taxon>Characeae</taxon>
        <taxon>Chara</taxon>
    </lineage>
</organism>
<feature type="domain" description="Reverse transcriptase" evidence="3">
    <location>
        <begin position="251"/>
        <end position="354"/>
    </location>
</feature>
<evidence type="ECO:0000256" key="1">
    <source>
        <dbReference type="SAM" id="Coils"/>
    </source>
</evidence>
<evidence type="ECO:0000313" key="5">
    <source>
        <dbReference type="Proteomes" id="UP000265515"/>
    </source>
</evidence>
<keyword evidence="1" id="KW-0175">Coiled coil</keyword>
<dbReference type="OrthoDB" id="6759844at2759"/>
<comment type="caution">
    <text evidence="4">The sequence shown here is derived from an EMBL/GenBank/DDBJ whole genome shotgun (WGS) entry which is preliminary data.</text>
</comment>
<dbReference type="CDD" id="cd01647">
    <property type="entry name" value="RT_LTR"/>
    <property type="match status" value="1"/>
</dbReference>
<proteinExistence type="predicted"/>
<dbReference type="InterPro" id="IPR043502">
    <property type="entry name" value="DNA/RNA_pol_sf"/>
</dbReference>
<protein>
    <recommendedName>
        <fullName evidence="3">Reverse transcriptase domain-containing protein</fullName>
    </recommendedName>
</protein>
<accession>A0A388LCV3</accession>
<dbReference type="PANTHER" id="PTHR33064">
    <property type="entry name" value="POL PROTEIN"/>
    <property type="match status" value="1"/>
</dbReference>
<dbReference type="AlphaFoldDB" id="A0A388LCV3"/>
<dbReference type="Gene3D" id="3.30.70.270">
    <property type="match status" value="2"/>
</dbReference>
<sequence length="423" mass="47598">MRWQPYGSKSRRFASESHKGAKAHENEKPFFQKFYDDAVQREREAEAAARATSIAAQVALLLVPEANSDRFQERLAAVVAALVRLRNLEDLESRVTALEQRNQELQAEIISLKQSQLSAPRPPNLRPAALPVSQSNTVLMARASGTVTSAGTGASSSSGSAGSSALVIVPNAGTSAQNATVLTGIQYNGPVVDKRTATLPSKYDGKADITSWISSMRSYFEVMRTPQEDRSMIMGTNTEPAVQNHIELQAISIHLQDRYKTAFKPRYGHFEWVVMPFELTNAPETFQVAMTNEFRAMLDRFVLVYLDDILVYSRTLEEHLEHLRRVLEMLHRAKYEANRDKCEFVRQELEYLGHFVTPQGISPLSNKIQGIQDWPELRNVTNVRSFLGLASYYQRFIKGYSKISAHLSKLQCEDRSFDFGTEA</sequence>
<keyword evidence="5" id="KW-1185">Reference proteome</keyword>
<dbReference type="InterPro" id="IPR051320">
    <property type="entry name" value="Viral_Replic_Matur_Polypro"/>
</dbReference>
<feature type="compositionally biased region" description="Basic and acidic residues" evidence="2">
    <location>
        <begin position="13"/>
        <end position="27"/>
    </location>
</feature>
<feature type="coiled-coil region" evidence="1">
    <location>
        <begin position="88"/>
        <end position="115"/>
    </location>
</feature>
<gene>
    <name evidence="4" type="ORF">CBR_g30497</name>
</gene>